<reference evidence="5" key="3">
    <citation type="submission" date="2025-04" db="UniProtKB">
        <authorList>
            <consortium name="RefSeq"/>
        </authorList>
    </citation>
    <scope>IDENTIFICATION</scope>
    <source>
        <strain evidence="5">CBS 304.34</strain>
    </source>
</reference>
<evidence type="ECO:0000313" key="5">
    <source>
        <dbReference type="RefSeq" id="XP_033582799.1"/>
    </source>
</evidence>
<evidence type="ECO:0000256" key="1">
    <source>
        <dbReference type="SAM" id="MobiDB-lite"/>
    </source>
</evidence>
<evidence type="ECO:0000259" key="2">
    <source>
        <dbReference type="PROSITE" id="PS00036"/>
    </source>
</evidence>
<sequence>MSIRPQPAKRGSYRVSERRKEQNRQSQRAYREKKKRRLQTLERLAVSQKWAEITGAFASDTIPDEQSTFDLSRPFGPDAHRMNYGLLLDLQGPATARDQNIGSEKVPGDNSAAPPIGIHTTSRSKPSAPHLHDLPSSFSIMNSSGQTDPPLDTTSFGACAGIPYGRFNTFKLPQL</sequence>
<dbReference type="GeneID" id="54462602"/>
<dbReference type="SUPFAM" id="SSF57959">
    <property type="entry name" value="Leucine zipper domain"/>
    <property type="match status" value="1"/>
</dbReference>
<dbReference type="Gene3D" id="1.20.5.170">
    <property type="match status" value="1"/>
</dbReference>
<dbReference type="Proteomes" id="UP000504636">
    <property type="component" value="Unplaced"/>
</dbReference>
<keyword evidence="4" id="KW-1185">Reference proteome</keyword>
<gene>
    <name evidence="3 5" type="ORF">BDZ99DRAFT_471155</name>
</gene>
<dbReference type="CDD" id="cd14688">
    <property type="entry name" value="bZIP_YAP"/>
    <property type="match status" value="1"/>
</dbReference>
<dbReference type="AlphaFoldDB" id="A0A6A6Z6H3"/>
<dbReference type="GO" id="GO:0003700">
    <property type="term" value="F:DNA-binding transcription factor activity"/>
    <property type="evidence" value="ECO:0007669"/>
    <property type="project" value="InterPro"/>
</dbReference>
<reference evidence="3 5" key="1">
    <citation type="journal article" date="2020" name="Stud. Mycol.">
        <title>101 Dothideomycetes genomes: a test case for predicting lifestyles and emergence of pathogens.</title>
        <authorList>
            <person name="Haridas S."/>
            <person name="Albert R."/>
            <person name="Binder M."/>
            <person name="Bloem J."/>
            <person name="Labutti K."/>
            <person name="Salamov A."/>
            <person name="Andreopoulos B."/>
            <person name="Baker S."/>
            <person name="Barry K."/>
            <person name="Bills G."/>
            <person name="Bluhm B."/>
            <person name="Cannon C."/>
            <person name="Castanera R."/>
            <person name="Culley D."/>
            <person name="Daum C."/>
            <person name="Ezra D."/>
            <person name="Gonzalez J."/>
            <person name="Henrissat B."/>
            <person name="Kuo A."/>
            <person name="Liang C."/>
            <person name="Lipzen A."/>
            <person name="Lutzoni F."/>
            <person name="Magnuson J."/>
            <person name="Mondo S."/>
            <person name="Nolan M."/>
            <person name="Ohm R."/>
            <person name="Pangilinan J."/>
            <person name="Park H.-J."/>
            <person name="Ramirez L."/>
            <person name="Alfaro M."/>
            <person name="Sun H."/>
            <person name="Tritt A."/>
            <person name="Yoshinaga Y."/>
            <person name="Zwiers L.-H."/>
            <person name="Turgeon B."/>
            <person name="Goodwin S."/>
            <person name="Spatafora J."/>
            <person name="Crous P."/>
            <person name="Grigoriev I."/>
        </authorList>
    </citation>
    <scope>NUCLEOTIDE SEQUENCE</scope>
    <source>
        <strain evidence="3 5">CBS 304.34</strain>
    </source>
</reference>
<dbReference type="InterPro" id="IPR046347">
    <property type="entry name" value="bZIP_sf"/>
</dbReference>
<dbReference type="InterPro" id="IPR004827">
    <property type="entry name" value="bZIP"/>
</dbReference>
<dbReference type="EMBL" id="MU003693">
    <property type="protein sequence ID" value="KAF2815835.1"/>
    <property type="molecule type" value="Genomic_DNA"/>
</dbReference>
<proteinExistence type="predicted"/>
<evidence type="ECO:0000313" key="3">
    <source>
        <dbReference type="EMBL" id="KAF2815835.1"/>
    </source>
</evidence>
<name>A0A6A6Z6H3_9PEZI</name>
<dbReference type="RefSeq" id="XP_033582799.1">
    <property type="nucleotide sequence ID" value="XM_033721709.1"/>
</dbReference>
<dbReference type="OrthoDB" id="10402872at2759"/>
<reference evidence="5" key="2">
    <citation type="submission" date="2020-04" db="EMBL/GenBank/DDBJ databases">
        <authorList>
            <consortium name="NCBI Genome Project"/>
        </authorList>
    </citation>
    <scope>NUCLEOTIDE SEQUENCE</scope>
    <source>
        <strain evidence="5">CBS 304.34</strain>
    </source>
</reference>
<protein>
    <recommendedName>
        <fullName evidence="2">BZIP domain-containing protein</fullName>
    </recommendedName>
</protein>
<evidence type="ECO:0000313" key="4">
    <source>
        <dbReference type="Proteomes" id="UP000504636"/>
    </source>
</evidence>
<organism evidence="3">
    <name type="scientific">Mytilinidion resinicola</name>
    <dbReference type="NCBI Taxonomy" id="574789"/>
    <lineage>
        <taxon>Eukaryota</taxon>
        <taxon>Fungi</taxon>
        <taxon>Dikarya</taxon>
        <taxon>Ascomycota</taxon>
        <taxon>Pezizomycotina</taxon>
        <taxon>Dothideomycetes</taxon>
        <taxon>Pleosporomycetidae</taxon>
        <taxon>Mytilinidiales</taxon>
        <taxon>Mytilinidiaceae</taxon>
        <taxon>Mytilinidion</taxon>
    </lineage>
</organism>
<feature type="region of interest" description="Disordered" evidence="1">
    <location>
        <begin position="1"/>
        <end position="37"/>
    </location>
</feature>
<dbReference type="PROSITE" id="PS00036">
    <property type="entry name" value="BZIP_BASIC"/>
    <property type="match status" value="1"/>
</dbReference>
<feature type="domain" description="BZIP" evidence="2">
    <location>
        <begin position="18"/>
        <end position="33"/>
    </location>
</feature>
<accession>A0A6A6Z6H3</accession>